<accession>W9C7P7</accession>
<proteinExistence type="predicted"/>
<reference evidence="3 4" key="1">
    <citation type="journal article" date="2014" name="Genome Announc.">
        <title>Draft genome sequence of Sclerotinia borealis, a psychrophilic plant pathogenic fungus.</title>
        <authorList>
            <person name="Mardanov A.V."/>
            <person name="Beletsky A.V."/>
            <person name="Kadnikov V.V."/>
            <person name="Ignatov A.N."/>
            <person name="Ravin N.V."/>
        </authorList>
    </citation>
    <scope>NUCLEOTIDE SEQUENCE [LARGE SCALE GENOMIC DNA]</scope>
    <source>
        <strain evidence="4">F-4157</strain>
    </source>
</reference>
<organism evidence="3 4">
    <name type="scientific">Sclerotinia borealis (strain F-4128)</name>
    <dbReference type="NCBI Taxonomy" id="1432307"/>
    <lineage>
        <taxon>Eukaryota</taxon>
        <taxon>Fungi</taxon>
        <taxon>Dikarya</taxon>
        <taxon>Ascomycota</taxon>
        <taxon>Pezizomycotina</taxon>
        <taxon>Leotiomycetes</taxon>
        <taxon>Helotiales</taxon>
        <taxon>Sclerotiniaceae</taxon>
        <taxon>Sclerotinia</taxon>
    </lineage>
</organism>
<dbReference type="OrthoDB" id="3473305at2759"/>
<feature type="region of interest" description="Disordered" evidence="1">
    <location>
        <begin position="1"/>
        <end position="64"/>
    </location>
</feature>
<dbReference type="EMBL" id="AYSA01000597">
    <property type="protein sequence ID" value="ESZ90610.1"/>
    <property type="molecule type" value="Genomic_DNA"/>
</dbReference>
<feature type="compositionally biased region" description="Low complexity" evidence="1">
    <location>
        <begin position="7"/>
        <end position="52"/>
    </location>
</feature>
<protein>
    <recommendedName>
        <fullName evidence="2">2EXR domain-containing protein</fullName>
    </recommendedName>
</protein>
<sequence>MQLRSGTTINATNSSSRRTTNATRACNTPTNTTRASSSSTNTNVVSNTSPNAAPGPSGSRSVDVASPHSEFRARFSCIASNASLPAAIYYLDGILKSFPLFKYLAPEIQIMIWQQALDFNPRNVPVRVIRQIGPGGFKFETKIPIPGCYLACKEYYLQARQRYSVIDGCLIANDMSLVQHVDPKLWFNPAVDRFCPVGHWSSQSFEVGSKIFFDILKVSKIAVSNYCAEYLTYNLKSWSTFFHKQNIHKWSPHIEDIFSYITTQRLIADVELSFKPREPTCFFVNPQHSIKNMRQCDAAEKAVDKIVRLHRNQCKENEAAQNEGRLRIKLAGVPQWLFDVGNNWSVPDFQLMVETHTPSWSALFRVWY</sequence>
<gene>
    <name evidence="3" type="ORF">SBOR_9007</name>
</gene>
<name>W9C7P7_SCLBF</name>
<feature type="domain" description="2EXR" evidence="2">
    <location>
        <begin position="98"/>
        <end position="193"/>
    </location>
</feature>
<keyword evidence="4" id="KW-1185">Reference proteome</keyword>
<dbReference type="HOGENOM" id="CLU_061409_0_0_1"/>
<evidence type="ECO:0000313" key="4">
    <source>
        <dbReference type="Proteomes" id="UP000019487"/>
    </source>
</evidence>
<evidence type="ECO:0000259" key="2">
    <source>
        <dbReference type="Pfam" id="PF20150"/>
    </source>
</evidence>
<evidence type="ECO:0000313" key="3">
    <source>
        <dbReference type="EMBL" id="ESZ90610.1"/>
    </source>
</evidence>
<dbReference type="AlphaFoldDB" id="W9C7P7"/>
<dbReference type="InterPro" id="IPR045518">
    <property type="entry name" value="2EXR"/>
</dbReference>
<comment type="caution">
    <text evidence="3">The sequence shown here is derived from an EMBL/GenBank/DDBJ whole genome shotgun (WGS) entry which is preliminary data.</text>
</comment>
<dbReference type="Pfam" id="PF20150">
    <property type="entry name" value="2EXR"/>
    <property type="match status" value="1"/>
</dbReference>
<dbReference type="Proteomes" id="UP000019487">
    <property type="component" value="Unassembled WGS sequence"/>
</dbReference>
<evidence type="ECO:0000256" key="1">
    <source>
        <dbReference type="SAM" id="MobiDB-lite"/>
    </source>
</evidence>